<dbReference type="Gene3D" id="3.90.950.20">
    <property type="entry name" value="CinA-like"/>
    <property type="match status" value="1"/>
</dbReference>
<keyword evidence="3" id="KW-1185">Reference proteome</keyword>
<feature type="domain" description="CinA C-terminal" evidence="1">
    <location>
        <begin position="8"/>
        <end position="158"/>
    </location>
</feature>
<dbReference type="Pfam" id="PF02464">
    <property type="entry name" value="CinA"/>
    <property type="match status" value="1"/>
</dbReference>
<proteinExistence type="predicted"/>
<evidence type="ECO:0000313" key="2">
    <source>
        <dbReference type="EMBL" id="AKQ33704.1"/>
    </source>
</evidence>
<dbReference type="EMBL" id="CP011126">
    <property type="protein sequence ID" value="AKQ33704.1"/>
    <property type="molecule type" value="Genomic_DNA"/>
</dbReference>
<dbReference type="NCBIfam" id="TIGR00199">
    <property type="entry name" value="PncC_domain"/>
    <property type="match status" value="1"/>
</dbReference>
<reference evidence="2 3" key="1">
    <citation type="journal article" date="2015" name="Genome Biol. Evol.">
        <title>Distinctive Genome Reduction Rates Revealed by Genomic Analyses of Two Coxiella-Like Endosymbionts in Ticks.</title>
        <authorList>
            <person name="Gottlieb Y."/>
            <person name="Lalzar I."/>
            <person name="Klasson L."/>
        </authorList>
    </citation>
    <scope>NUCLEOTIDE SEQUENCE [LARGE SCALE GENOMIC DNA]</scope>
    <source>
        <strain evidence="2 3">CRt</strain>
    </source>
</reference>
<dbReference type="SUPFAM" id="SSF142433">
    <property type="entry name" value="CinA-like"/>
    <property type="match status" value="1"/>
</dbReference>
<dbReference type="InterPro" id="IPR008136">
    <property type="entry name" value="CinA_C"/>
</dbReference>
<accession>A0ABN4HQI0</accession>
<organism evidence="2 3">
    <name type="scientific">Candidatus Coxiella mudrowiae</name>
    <dbReference type="NCBI Taxonomy" id="2054173"/>
    <lineage>
        <taxon>Bacteria</taxon>
        <taxon>Pseudomonadati</taxon>
        <taxon>Pseudomonadota</taxon>
        <taxon>Gammaproteobacteria</taxon>
        <taxon>Legionellales</taxon>
        <taxon>Coxiellaceae</taxon>
        <taxon>Coxiella</taxon>
    </lineage>
</organism>
<evidence type="ECO:0000313" key="3">
    <source>
        <dbReference type="Proteomes" id="UP000063965"/>
    </source>
</evidence>
<protein>
    <submittedName>
        <fullName evidence="2">Competence-damage protein</fullName>
    </submittedName>
</protein>
<evidence type="ECO:0000259" key="1">
    <source>
        <dbReference type="Pfam" id="PF02464"/>
    </source>
</evidence>
<sequence>MDVNSYPLSRQLGLILKEKGMKLAVTESCTGGGFCRVITRVPGSSSWFERGFITYSNSAKEELLEIDPQLIKREGAVSETVAREMAVGALKRSHADIALSITGVAGPSGGIPDKPVGTVWFGIAKKTGEVECYKAHFESGRKHVRDSAIAYGLKCLLKSVTG</sequence>
<dbReference type="Proteomes" id="UP000063965">
    <property type="component" value="Chromosome"/>
</dbReference>
<name>A0ABN4HQI0_9COXI</name>
<dbReference type="InterPro" id="IPR036653">
    <property type="entry name" value="CinA-like_C"/>
</dbReference>
<gene>
    <name evidence="2" type="ORF">CleRT_10090</name>
</gene>